<evidence type="ECO:0000313" key="2">
    <source>
        <dbReference type="Proteomes" id="UP001596298"/>
    </source>
</evidence>
<dbReference type="EMBL" id="JBHSWH010000001">
    <property type="protein sequence ID" value="MFC6706181.1"/>
    <property type="molecule type" value="Genomic_DNA"/>
</dbReference>
<sequence length="62" mass="6402">MFLHCVHSQRPTPSVALLHAAKYGGLSAQDSAAAIRTALGVNEIGGLLWTAALDEARMANAG</sequence>
<name>A0ABW2AIG2_9MICO</name>
<keyword evidence="2" id="KW-1185">Reference proteome</keyword>
<organism evidence="1 2">
    <name type="scientific">Flexivirga alba</name>
    <dbReference type="NCBI Taxonomy" id="702742"/>
    <lineage>
        <taxon>Bacteria</taxon>
        <taxon>Bacillati</taxon>
        <taxon>Actinomycetota</taxon>
        <taxon>Actinomycetes</taxon>
        <taxon>Micrococcales</taxon>
        <taxon>Dermacoccaceae</taxon>
        <taxon>Flexivirga</taxon>
    </lineage>
</organism>
<dbReference type="Proteomes" id="UP001596298">
    <property type="component" value="Unassembled WGS sequence"/>
</dbReference>
<evidence type="ECO:0000313" key="1">
    <source>
        <dbReference type="EMBL" id="MFC6706181.1"/>
    </source>
</evidence>
<proteinExistence type="predicted"/>
<comment type="caution">
    <text evidence="1">The sequence shown here is derived from an EMBL/GenBank/DDBJ whole genome shotgun (WGS) entry which is preliminary data.</text>
</comment>
<accession>A0ABW2AIG2</accession>
<protein>
    <submittedName>
        <fullName evidence="1">Uncharacterized protein</fullName>
    </submittedName>
</protein>
<reference evidence="2" key="1">
    <citation type="journal article" date="2019" name="Int. J. Syst. Evol. Microbiol.">
        <title>The Global Catalogue of Microorganisms (GCM) 10K type strain sequencing project: providing services to taxonomists for standard genome sequencing and annotation.</title>
        <authorList>
            <consortium name="The Broad Institute Genomics Platform"/>
            <consortium name="The Broad Institute Genome Sequencing Center for Infectious Disease"/>
            <person name="Wu L."/>
            <person name="Ma J."/>
        </authorList>
    </citation>
    <scope>NUCLEOTIDE SEQUENCE [LARGE SCALE GENOMIC DNA]</scope>
    <source>
        <strain evidence="2">CCUG 58127</strain>
    </source>
</reference>
<dbReference type="RefSeq" id="WP_382401988.1">
    <property type="nucleotide sequence ID" value="NZ_JBHSWH010000001.1"/>
</dbReference>
<gene>
    <name evidence="1" type="ORF">ACFQDH_13165</name>
</gene>